<proteinExistence type="predicted"/>
<dbReference type="Gene3D" id="6.10.140.2220">
    <property type="match status" value="1"/>
</dbReference>
<evidence type="ECO:0000256" key="3">
    <source>
        <dbReference type="ARBA" id="ARBA00022490"/>
    </source>
</evidence>
<dbReference type="GO" id="GO:0005737">
    <property type="term" value="C:cytoplasm"/>
    <property type="evidence" value="ECO:0007669"/>
    <property type="project" value="UniProtKB-SubCell"/>
</dbReference>
<comment type="subcellular location">
    <subcellularLocation>
        <location evidence="2">Cytoplasm</location>
    </subcellularLocation>
    <subcellularLocation>
        <location evidence="1">Nucleus</location>
    </subcellularLocation>
</comment>
<sequence length="1466" mass="166650">MRAPPTFEEVSHQIIKRYFRYQKVLEENVRRIAEAEPEAVYDDCQDNKTEPAEEISYSPPSEIFNFPAHNPSLMTLQQLRDYAPEKKAPLAEIVDPKTGVKGLVETWNRFQPNDPSELLAQIPSHQGNSWCEQSLTCNDLLRFRAPFFFYGQRFDRLTRSQTEYLEHWQAVVRNHCDRQQAEVEGQLELCHCYDSRLHHMRPPCWQTGLTDMGQSYAYRYKDMMRNLLGHNHHDRNSSRETLVRYTTPFNLKQMENIGPMEYIKRYCELRATRVPYYTRIFNKFKENRTQLIPISKLEEPLKALMGGSFNKEQVEEIVSLLDIPGEDYALNAIEFARICALAERLFYCQNMYVLQQSPLNLNLITKRSKRIYGEEGYAVQQGILEMADFHMLVKKLEHVQLAEFGVARSAGMECMKPGSQHELVKKYFRIVHESMSKVGKKKEWLKEFGENKTDFQRVCYLLRALEAANAVKAGIEVLGLPFTREAMARFNGKSDEASTRIRESSNRLWESRKVMKALAFYTAALFHAASDSARALALGNRSCVLFSLNCFEEAAADASEALKLGFPQSKAARLHIRIAQCHQRRNHLPEARQHFQEAISLLDHSEVSMKTLLLPLAKRGLLECSAEREKTKSMHPSPSESVWKCIRYEPPKFSKSQAIKATKELIDDTSETSCRLLSAPDGTVRLRNTGRKRGWTLEVTRNVSVGEVLIVDKPYASVLVKEFLHMYCYHCYNRCFNLKPCSGCSFVGFCSPSCAESAMRRDGGRRDGLGRHVHDCGGLVPCLQLDNYAGWPKESKDSVGGPNVSHLAFACIGNTAPDCLLDYICSTGRYEKQEEGKRGHQAFVGSSIRDVAPSILDPSDYSAAAWLVACSEYRSRADLWQRTVAAVFLTYCLSINDYPMAWFEEADLFYTPPSPKNRPDRLPASWIAACLLYHLQSVPVNAHSHADDVFSSLQNLASYTMRDTFSALYPTLSLVNHSCDPSTFRTCTSGATCFLSALRPLTAGTEIFDCYTDCFSTKPRDDRQSELSSHYLFQCACEACTKDWPTLFDPKRRQMEFLRCPQCSGVLHLPARRCPHCRSTRALTSYTHLVNVEVPKQMELVSEGVVRNDAVDVAGELLKKLDLLVLRPGTVWDQAQELFKMKQEEGKRGHQAFVGSSIRDVAPSILDPSDYSAAAWLVACSEYRSRADLWQRTVAAVFLTYCLSINDYPMAWFEEADLFYTPPSPKNRPDRLPASWIAACLLYHLQSVPVNAHSHADDVFSSLQNLASYTMRDTFSALYPTLSLVNHSCDPSTFRTCTSGATCFLSALRPLTAGTEIFDCYTDCFSTKPRDDRQSELSSHYLFQCACEACTKDWPTLFDPKRRQMEFLRCPQCSGVLHLPARRCPHCRSTRALTSYTHLVNVEVPKQMELVSEGVVRNDAVDVAGELLKKLDLLVLRPGTVWDQAQELFKMVVNFTRGSWTLEPSD</sequence>
<dbReference type="RefSeq" id="XP_024348476.1">
    <property type="nucleotide sequence ID" value="XM_024497139.1"/>
</dbReference>
<protein>
    <submittedName>
        <fullName evidence="10">SET and MYND domain-containing protein 4</fullName>
    </submittedName>
</protein>
<dbReference type="Pfam" id="PF00856">
    <property type="entry name" value="SET"/>
    <property type="match status" value="2"/>
</dbReference>
<evidence type="ECO:0000256" key="7">
    <source>
        <dbReference type="ARBA" id="ARBA00023242"/>
    </source>
</evidence>
<dbReference type="InterPro" id="IPR019734">
    <property type="entry name" value="TPR_rpt"/>
</dbReference>
<evidence type="ECO:0000313" key="10">
    <source>
        <dbReference type="EMBL" id="EUB57280.1"/>
    </source>
</evidence>
<dbReference type="GO" id="GO:0032259">
    <property type="term" value="P:methylation"/>
    <property type="evidence" value="ECO:0007669"/>
    <property type="project" value="UniProtKB-KW"/>
</dbReference>
<dbReference type="CTD" id="36343605"/>
<dbReference type="CDD" id="cd10536">
    <property type="entry name" value="SET_SMYD4"/>
    <property type="match status" value="2"/>
</dbReference>
<evidence type="ECO:0000256" key="8">
    <source>
        <dbReference type="ARBA" id="ARBA00048985"/>
    </source>
</evidence>
<dbReference type="GO" id="GO:0042826">
    <property type="term" value="F:histone deacetylase binding"/>
    <property type="evidence" value="ECO:0007669"/>
    <property type="project" value="TreeGrafter"/>
</dbReference>
<evidence type="ECO:0000256" key="6">
    <source>
        <dbReference type="ARBA" id="ARBA00022691"/>
    </source>
</evidence>
<comment type="caution">
    <text evidence="10">The sequence shown here is derived from an EMBL/GenBank/DDBJ whole genome shotgun (WGS) entry which is preliminary data.</text>
</comment>
<dbReference type="SUPFAM" id="SSF82199">
    <property type="entry name" value="SET domain"/>
    <property type="match status" value="2"/>
</dbReference>
<dbReference type="InterPro" id="IPR011990">
    <property type="entry name" value="TPR-like_helical_dom_sf"/>
</dbReference>
<dbReference type="Proteomes" id="UP000019149">
    <property type="component" value="Unassembled WGS sequence"/>
</dbReference>
<dbReference type="Gene3D" id="2.170.270.10">
    <property type="entry name" value="SET domain"/>
    <property type="match status" value="3"/>
</dbReference>
<keyword evidence="11" id="KW-1185">Reference proteome</keyword>
<keyword evidence="5" id="KW-0808">Transferase</keyword>
<dbReference type="STRING" id="6210.W6U7Y7"/>
<accession>W6U7Y7</accession>
<reference evidence="10 11" key="1">
    <citation type="journal article" date="2013" name="Nat. Genet.">
        <title>The genome of the hydatid tapeworm Echinococcus granulosus.</title>
        <authorList>
            <person name="Zheng H."/>
            <person name="Zhang W."/>
            <person name="Zhang L."/>
            <person name="Zhang Z."/>
            <person name="Li J."/>
            <person name="Lu G."/>
            <person name="Zhu Y."/>
            <person name="Wang Y."/>
            <person name="Huang Y."/>
            <person name="Liu J."/>
            <person name="Kang H."/>
            <person name="Chen J."/>
            <person name="Wang L."/>
            <person name="Chen A."/>
            <person name="Yu S."/>
            <person name="Gao Z."/>
            <person name="Jin L."/>
            <person name="Gu W."/>
            <person name="Wang Z."/>
            <person name="Zhao L."/>
            <person name="Shi B."/>
            <person name="Wen H."/>
            <person name="Lin R."/>
            <person name="Jones M.K."/>
            <person name="Brejova B."/>
            <person name="Vinar T."/>
            <person name="Zhao G."/>
            <person name="McManus D.P."/>
            <person name="Chen Z."/>
            <person name="Zhou Y."/>
            <person name="Wang S."/>
        </authorList>
    </citation>
    <scope>NUCLEOTIDE SEQUENCE [LARGE SCALE GENOMIC DNA]</scope>
</reference>
<keyword evidence="4" id="KW-0489">Methyltransferase</keyword>
<dbReference type="OMA" id="SSHYLFQ"/>
<dbReference type="EMBL" id="APAU02000089">
    <property type="protein sequence ID" value="EUB57280.1"/>
    <property type="molecule type" value="Genomic_DNA"/>
</dbReference>
<organism evidence="10 11">
    <name type="scientific">Echinococcus granulosus</name>
    <name type="common">Hydatid tapeworm</name>
    <dbReference type="NCBI Taxonomy" id="6210"/>
    <lineage>
        <taxon>Eukaryota</taxon>
        <taxon>Metazoa</taxon>
        <taxon>Spiralia</taxon>
        <taxon>Lophotrochozoa</taxon>
        <taxon>Platyhelminthes</taxon>
        <taxon>Cestoda</taxon>
        <taxon>Eucestoda</taxon>
        <taxon>Cyclophyllidea</taxon>
        <taxon>Taeniidae</taxon>
        <taxon>Echinococcus</taxon>
        <taxon>Echinococcus granulosus group</taxon>
    </lineage>
</organism>
<evidence type="ECO:0000313" key="11">
    <source>
        <dbReference type="Proteomes" id="UP000019149"/>
    </source>
</evidence>
<dbReference type="SUPFAM" id="SSF48452">
    <property type="entry name" value="TPR-like"/>
    <property type="match status" value="1"/>
</dbReference>
<evidence type="ECO:0000259" key="9">
    <source>
        <dbReference type="PROSITE" id="PS50280"/>
    </source>
</evidence>
<name>W6U7Y7_ECHGR</name>
<evidence type="ECO:0000256" key="5">
    <source>
        <dbReference type="ARBA" id="ARBA00022679"/>
    </source>
</evidence>
<dbReference type="InterPro" id="IPR052097">
    <property type="entry name" value="SET-MYND_domain_protein"/>
</dbReference>
<dbReference type="SMART" id="SM00028">
    <property type="entry name" value="TPR"/>
    <property type="match status" value="2"/>
</dbReference>
<keyword evidence="7" id="KW-0539">Nucleus</keyword>
<feature type="domain" description="SET" evidence="9">
    <location>
        <begin position="682"/>
        <end position="1012"/>
    </location>
</feature>
<evidence type="ECO:0000256" key="1">
    <source>
        <dbReference type="ARBA" id="ARBA00004123"/>
    </source>
</evidence>
<dbReference type="PANTHER" id="PTHR46165">
    <property type="entry name" value="SET AND MYND DOMAIN-CONTAINING PROTEIN 4"/>
    <property type="match status" value="1"/>
</dbReference>
<dbReference type="Gene3D" id="1.25.40.10">
    <property type="entry name" value="Tetratricopeptide repeat domain"/>
    <property type="match status" value="1"/>
</dbReference>
<keyword evidence="3" id="KW-0963">Cytoplasm</keyword>
<dbReference type="GO" id="GO:0005634">
    <property type="term" value="C:nucleus"/>
    <property type="evidence" value="ECO:0007669"/>
    <property type="project" value="UniProtKB-SubCell"/>
</dbReference>
<dbReference type="GO" id="GO:0008168">
    <property type="term" value="F:methyltransferase activity"/>
    <property type="evidence" value="ECO:0007669"/>
    <property type="project" value="UniProtKB-KW"/>
</dbReference>
<dbReference type="PROSITE" id="PS50280">
    <property type="entry name" value="SET"/>
    <property type="match status" value="1"/>
</dbReference>
<dbReference type="InterPro" id="IPR044421">
    <property type="entry name" value="SMYD4_SET"/>
</dbReference>
<evidence type="ECO:0000256" key="4">
    <source>
        <dbReference type="ARBA" id="ARBA00022603"/>
    </source>
</evidence>
<dbReference type="PANTHER" id="PTHR46165:SF2">
    <property type="entry name" value="SET AND MYND DOMAIN-CONTAINING PROTEIN 4"/>
    <property type="match status" value="1"/>
</dbReference>
<comment type="catalytic activity">
    <reaction evidence="8">
        <text>L-lysyl-[protein] + S-adenosyl-L-methionine = N(6)-methyl-L-lysyl-[protein] + S-adenosyl-L-homocysteine + H(+)</text>
        <dbReference type="Rhea" id="RHEA:51736"/>
        <dbReference type="Rhea" id="RHEA-COMP:9752"/>
        <dbReference type="Rhea" id="RHEA-COMP:13053"/>
        <dbReference type="ChEBI" id="CHEBI:15378"/>
        <dbReference type="ChEBI" id="CHEBI:29969"/>
        <dbReference type="ChEBI" id="CHEBI:57856"/>
        <dbReference type="ChEBI" id="CHEBI:59789"/>
        <dbReference type="ChEBI" id="CHEBI:61929"/>
    </reaction>
</comment>
<dbReference type="InterPro" id="IPR001214">
    <property type="entry name" value="SET_dom"/>
</dbReference>
<evidence type="ECO:0000256" key="2">
    <source>
        <dbReference type="ARBA" id="ARBA00004496"/>
    </source>
</evidence>
<dbReference type="InterPro" id="IPR046341">
    <property type="entry name" value="SET_dom_sf"/>
</dbReference>
<dbReference type="OrthoDB" id="5945798at2759"/>
<dbReference type="KEGG" id="egl:EGR_07890"/>
<dbReference type="GeneID" id="36343605"/>
<gene>
    <name evidence="10" type="ORF">EGR_07890</name>
</gene>
<keyword evidence="6" id="KW-0949">S-adenosyl-L-methionine</keyword>